<gene>
    <name evidence="1" type="ORF">M9H77_18737</name>
</gene>
<proteinExistence type="predicted"/>
<organism evidence="1 2">
    <name type="scientific">Catharanthus roseus</name>
    <name type="common">Madagascar periwinkle</name>
    <name type="synonym">Vinca rosea</name>
    <dbReference type="NCBI Taxonomy" id="4058"/>
    <lineage>
        <taxon>Eukaryota</taxon>
        <taxon>Viridiplantae</taxon>
        <taxon>Streptophyta</taxon>
        <taxon>Embryophyta</taxon>
        <taxon>Tracheophyta</taxon>
        <taxon>Spermatophyta</taxon>
        <taxon>Magnoliopsida</taxon>
        <taxon>eudicotyledons</taxon>
        <taxon>Gunneridae</taxon>
        <taxon>Pentapetalae</taxon>
        <taxon>asterids</taxon>
        <taxon>lamiids</taxon>
        <taxon>Gentianales</taxon>
        <taxon>Apocynaceae</taxon>
        <taxon>Rauvolfioideae</taxon>
        <taxon>Vinceae</taxon>
        <taxon>Catharanthinae</taxon>
        <taxon>Catharanthus</taxon>
    </lineage>
</organism>
<evidence type="ECO:0000313" key="1">
    <source>
        <dbReference type="EMBL" id="KAI5668884.1"/>
    </source>
</evidence>
<name>A0ACC0B892_CATRO</name>
<dbReference type="EMBL" id="CM044704">
    <property type="protein sequence ID" value="KAI5668884.1"/>
    <property type="molecule type" value="Genomic_DNA"/>
</dbReference>
<reference evidence="2" key="1">
    <citation type="journal article" date="2023" name="Nat. Plants">
        <title>Single-cell RNA sequencing provides a high-resolution roadmap for understanding the multicellular compartmentation of specialized metabolism.</title>
        <authorList>
            <person name="Sun S."/>
            <person name="Shen X."/>
            <person name="Li Y."/>
            <person name="Li Y."/>
            <person name="Wang S."/>
            <person name="Li R."/>
            <person name="Zhang H."/>
            <person name="Shen G."/>
            <person name="Guo B."/>
            <person name="Wei J."/>
            <person name="Xu J."/>
            <person name="St-Pierre B."/>
            <person name="Chen S."/>
            <person name="Sun C."/>
        </authorList>
    </citation>
    <scope>NUCLEOTIDE SEQUENCE [LARGE SCALE GENOMIC DNA]</scope>
</reference>
<comment type="caution">
    <text evidence="1">The sequence shown here is derived from an EMBL/GenBank/DDBJ whole genome shotgun (WGS) entry which is preliminary data.</text>
</comment>
<dbReference type="Proteomes" id="UP001060085">
    <property type="component" value="Linkage Group LG04"/>
</dbReference>
<sequence length="106" mass="11957">MHSSRTNEYSCQLRKDLNHTFDYFHFGVYGQSIQPGGRPVFLDISSGYLVSIARTHPLVAHEPTEVHGWFLTARASEALSHQSFVMTQSRKAADVTIRASSYLRVS</sequence>
<accession>A0ACC0B892</accession>
<protein>
    <submittedName>
        <fullName evidence="1">Uncharacterized protein</fullName>
    </submittedName>
</protein>
<keyword evidence="2" id="KW-1185">Reference proteome</keyword>
<evidence type="ECO:0000313" key="2">
    <source>
        <dbReference type="Proteomes" id="UP001060085"/>
    </source>
</evidence>